<dbReference type="RefSeq" id="WP_117401389.1">
    <property type="nucleotide sequence ID" value="NZ_QVNQ01000006.1"/>
</dbReference>
<feature type="transmembrane region" description="Helical" evidence="1">
    <location>
        <begin position="449"/>
        <end position="469"/>
    </location>
</feature>
<dbReference type="OrthoDB" id="419058at2"/>
<feature type="transmembrane region" description="Helical" evidence="1">
    <location>
        <begin position="422"/>
        <end position="443"/>
    </location>
</feature>
<feature type="transmembrane region" description="Helical" evidence="1">
    <location>
        <begin position="385"/>
        <end position="402"/>
    </location>
</feature>
<feature type="transmembrane region" description="Helical" evidence="1">
    <location>
        <begin position="512"/>
        <end position="534"/>
    </location>
</feature>
<sequence length="655" mass="71468">MSPSQNAFFVRVKGDFKQVFEHVPRATWDQQLDHAAARLADHVVKDARQRLKMLRDRIPSELSVLWRADDGSEGVDPAALYRRATNGRLVILGEAGAGKSVLIDRLVLSLRETRTSTTAPIPAIVSLSGWNPEEVELDDWIVEQLVSEFPFLVATRGSGDTTIAEYLRSRGQILPILDGFDEVATGMHRRALGDLNDVTTPLVLTSRPEAFRQARETAGRLWSTTTAELQKLDIDVITDYLASGDDEHGRRWRAALMKAPDRLGSALDTPLMVGLAREMDSDGSALELFADGERFPTAESIQAYLLQNYVPSLYGRRRSKQPRWETHGVHWLRNVAKLLPIGRKSLAWWELGDFLGRPSRVMAYFLPAVVIGFLTGAAVHSPLGGAAAAGLMSLLAVGAGWWRGPKLVRLQVGLADRTRYALALGGAGLVGGACVGLLTYVGAMHVGLWTLPVGAVLGTAVGSALTYVIRRWELGELAKSLPTELQLGAAGSATGGAALGLIFGIFDRIPSVGYGVWIGYCCLIGLSFAIPAAFEGGPRLEWSATPSDLLVANRHWAYVQMVSVGLAFSLAAATVTGRRAIPIGMAIGLAWGVGTTAWGRWALLIRWWMPLTRRLPLHVWGFLNDARKRGALRQKGPYLEFRHRRLHESLADTES</sequence>
<dbReference type="Proteomes" id="UP000262882">
    <property type="component" value="Unassembled WGS sequence"/>
</dbReference>
<keyword evidence="1" id="KW-1133">Transmembrane helix</keyword>
<evidence type="ECO:0000259" key="2">
    <source>
        <dbReference type="PROSITE" id="PS50837"/>
    </source>
</evidence>
<keyword evidence="1" id="KW-0472">Membrane</keyword>
<dbReference type="EMBL" id="QVNQ01000006">
    <property type="protein sequence ID" value="RFS83558.1"/>
    <property type="molecule type" value="Genomic_DNA"/>
</dbReference>
<name>A0A372GDV2_9ACTN</name>
<dbReference type="Gene3D" id="3.40.50.300">
    <property type="entry name" value="P-loop containing nucleotide triphosphate hydrolases"/>
    <property type="match status" value="1"/>
</dbReference>
<dbReference type="InterPro" id="IPR027417">
    <property type="entry name" value="P-loop_NTPase"/>
</dbReference>
<feature type="domain" description="NACHT" evidence="2">
    <location>
        <begin position="87"/>
        <end position="210"/>
    </location>
</feature>
<reference evidence="3 4" key="1">
    <citation type="submission" date="2018-08" db="EMBL/GenBank/DDBJ databases">
        <title>Actinomadura spongicola sp. nov., isolated from marine sponge Leucetta chagosensis.</title>
        <authorList>
            <person name="Li L."/>
            <person name="Lin H.W."/>
        </authorList>
    </citation>
    <scope>NUCLEOTIDE SEQUENCE [LARGE SCALE GENOMIC DNA]</scope>
    <source>
        <strain evidence="3 4">LHW52907</strain>
    </source>
</reference>
<dbReference type="Pfam" id="PF05729">
    <property type="entry name" value="NACHT"/>
    <property type="match status" value="1"/>
</dbReference>
<keyword evidence="1" id="KW-0812">Transmembrane</keyword>
<comment type="caution">
    <text evidence="3">The sequence shown here is derived from an EMBL/GenBank/DDBJ whole genome shotgun (WGS) entry which is preliminary data.</text>
</comment>
<evidence type="ECO:0000313" key="4">
    <source>
        <dbReference type="Proteomes" id="UP000262882"/>
    </source>
</evidence>
<dbReference type="PROSITE" id="PS50837">
    <property type="entry name" value="NACHT"/>
    <property type="match status" value="1"/>
</dbReference>
<evidence type="ECO:0000256" key="1">
    <source>
        <dbReference type="SAM" id="Phobius"/>
    </source>
</evidence>
<dbReference type="InterPro" id="IPR007111">
    <property type="entry name" value="NACHT_NTPase"/>
</dbReference>
<accession>A0A372GDV2</accession>
<feature type="transmembrane region" description="Helical" evidence="1">
    <location>
        <begin position="489"/>
        <end position="506"/>
    </location>
</feature>
<feature type="transmembrane region" description="Helical" evidence="1">
    <location>
        <begin position="361"/>
        <end position="379"/>
    </location>
</feature>
<evidence type="ECO:0000313" key="3">
    <source>
        <dbReference type="EMBL" id="RFS83558.1"/>
    </source>
</evidence>
<keyword evidence="4" id="KW-1185">Reference proteome</keyword>
<feature type="transmembrane region" description="Helical" evidence="1">
    <location>
        <begin position="555"/>
        <end position="575"/>
    </location>
</feature>
<organism evidence="3 4">
    <name type="scientific">Actinomadura spongiicola</name>
    <dbReference type="NCBI Taxonomy" id="2303421"/>
    <lineage>
        <taxon>Bacteria</taxon>
        <taxon>Bacillati</taxon>
        <taxon>Actinomycetota</taxon>
        <taxon>Actinomycetes</taxon>
        <taxon>Streptosporangiales</taxon>
        <taxon>Thermomonosporaceae</taxon>
        <taxon>Actinomadura</taxon>
    </lineage>
</organism>
<dbReference type="AlphaFoldDB" id="A0A372GDV2"/>
<gene>
    <name evidence="3" type="ORF">D0T12_21220</name>
</gene>
<feature type="transmembrane region" description="Helical" evidence="1">
    <location>
        <begin position="581"/>
        <end position="604"/>
    </location>
</feature>
<proteinExistence type="predicted"/>
<protein>
    <submittedName>
        <fullName evidence="3">NACHT domain-containing protein</fullName>
    </submittedName>
</protein>